<keyword evidence="11" id="KW-1185">Reference proteome</keyword>
<evidence type="ECO:0000256" key="5">
    <source>
        <dbReference type="ARBA" id="ARBA00022989"/>
    </source>
</evidence>
<dbReference type="AlphaFoldDB" id="A0AAV7X7Q6"/>
<dbReference type="InterPro" id="IPR018011">
    <property type="entry name" value="Carb_sulfotrans_8-10"/>
</dbReference>
<protein>
    <recommendedName>
        <fullName evidence="9">Carbohydrate sulfotransferase</fullName>
        <ecNumber evidence="9">2.8.2.-</ecNumber>
    </recommendedName>
</protein>
<dbReference type="Pfam" id="PF03567">
    <property type="entry name" value="Sulfotransfer_2"/>
    <property type="match status" value="1"/>
</dbReference>
<keyword evidence="7" id="KW-0472">Membrane</keyword>
<evidence type="ECO:0000256" key="9">
    <source>
        <dbReference type="RuleBase" id="RU364020"/>
    </source>
</evidence>
<dbReference type="EMBL" id="JAPTSV010000016">
    <property type="protein sequence ID" value="KAJ1519555.1"/>
    <property type="molecule type" value="Genomic_DNA"/>
</dbReference>
<proteinExistence type="inferred from homology"/>
<sequence length="416" mass="47437">MKPRHVRRLVVALAAAGALLLVASLVLGVLDDGLLRGGKGSDGVGVDARSEDDGGFHRFQDELVRRKAEEERRQSQDAAEDVIRVSEQEAAGFIRAASRWNEHRLQRVQEVCARHNLGLYRSSAAAPDYKLPPTPQYAVFYYDRPHKMAWCPLYKAGSTSWLYNLCLLGGYSERELRDTRDQLSTLARKAYPELEYPEAEEALRGSRKLLVVRHPLARLLSAYRDKLENRVAGAEHGTAHFYRKYGRRIVDKYRAGGAAVPTSRVVRPDQVVRDPGQQPPADDEPTFKEFVQYLIDVDLASYADDHWIPYYLFCTPCLLNYDIIAKVETYLEDQVYMIGALGLQDSIRPRWRHRTATDGDLEGLPTTSSRHVTAAARRYFSQLTEAELRALYQKYKLDFELFDYAVEDYLPYVSPK</sequence>
<evidence type="ECO:0000256" key="8">
    <source>
        <dbReference type="ARBA" id="ARBA00023180"/>
    </source>
</evidence>
<keyword evidence="5" id="KW-1133">Transmembrane helix</keyword>
<evidence type="ECO:0000313" key="11">
    <source>
        <dbReference type="Proteomes" id="UP001075354"/>
    </source>
</evidence>
<dbReference type="InterPro" id="IPR005331">
    <property type="entry name" value="Sulfotransferase"/>
</dbReference>
<dbReference type="PANTHER" id="PTHR12137:SF63">
    <property type="entry name" value="CARBOHYDRATE SULFOTRANSFERASE"/>
    <property type="match status" value="1"/>
</dbReference>
<accession>A0AAV7X7Q6</accession>
<name>A0AAV7X7Q6_9NEOP</name>
<keyword evidence="3 9" id="KW-0808">Transferase</keyword>
<reference evidence="10" key="1">
    <citation type="submission" date="2022-12" db="EMBL/GenBank/DDBJ databases">
        <title>Chromosome-level genome assembly of the bean flower thrips Megalurothrips usitatus.</title>
        <authorList>
            <person name="Ma L."/>
            <person name="Liu Q."/>
            <person name="Li H."/>
            <person name="Cai W."/>
        </authorList>
    </citation>
    <scope>NUCLEOTIDE SEQUENCE</scope>
    <source>
        <strain evidence="10">Cailab_2022a</strain>
    </source>
</reference>
<evidence type="ECO:0000256" key="4">
    <source>
        <dbReference type="ARBA" id="ARBA00022692"/>
    </source>
</evidence>
<keyword evidence="8 9" id="KW-0325">Glycoprotein</keyword>
<keyword evidence="9" id="KW-0119">Carbohydrate metabolism</keyword>
<evidence type="ECO:0000256" key="3">
    <source>
        <dbReference type="ARBA" id="ARBA00022679"/>
    </source>
</evidence>
<gene>
    <name evidence="10" type="ORF">ONE63_004834</name>
</gene>
<dbReference type="PANTHER" id="PTHR12137">
    <property type="entry name" value="CARBOHYDRATE SULFOTRANSFERASE"/>
    <property type="match status" value="1"/>
</dbReference>
<keyword evidence="9" id="KW-0735">Signal-anchor</keyword>
<keyword evidence="6 9" id="KW-0333">Golgi apparatus</keyword>
<comment type="similarity">
    <text evidence="2 9">Belongs to the sulfotransferase 2 family.</text>
</comment>
<dbReference type="GO" id="GO:0016051">
    <property type="term" value="P:carbohydrate biosynthetic process"/>
    <property type="evidence" value="ECO:0007669"/>
    <property type="project" value="InterPro"/>
</dbReference>
<evidence type="ECO:0000256" key="2">
    <source>
        <dbReference type="ARBA" id="ARBA00006339"/>
    </source>
</evidence>
<organism evidence="10 11">
    <name type="scientific">Megalurothrips usitatus</name>
    <name type="common">bean blossom thrips</name>
    <dbReference type="NCBI Taxonomy" id="439358"/>
    <lineage>
        <taxon>Eukaryota</taxon>
        <taxon>Metazoa</taxon>
        <taxon>Ecdysozoa</taxon>
        <taxon>Arthropoda</taxon>
        <taxon>Hexapoda</taxon>
        <taxon>Insecta</taxon>
        <taxon>Pterygota</taxon>
        <taxon>Neoptera</taxon>
        <taxon>Paraneoptera</taxon>
        <taxon>Thysanoptera</taxon>
        <taxon>Terebrantia</taxon>
        <taxon>Thripoidea</taxon>
        <taxon>Thripidae</taxon>
        <taxon>Megalurothrips</taxon>
    </lineage>
</organism>
<evidence type="ECO:0000256" key="6">
    <source>
        <dbReference type="ARBA" id="ARBA00023034"/>
    </source>
</evidence>
<comment type="subcellular location">
    <subcellularLocation>
        <location evidence="1 9">Golgi apparatus membrane</location>
        <topology evidence="1 9">Single-pass type II membrane protein</topology>
    </subcellularLocation>
</comment>
<evidence type="ECO:0000313" key="10">
    <source>
        <dbReference type="EMBL" id="KAJ1519555.1"/>
    </source>
</evidence>
<dbReference type="GO" id="GO:0008146">
    <property type="term" value="F:sulfotransferase activity"/>
    <property type="evidence" value="ECO:0007669"/>
    <property type="project" value="InterPro"/>
</dbReference>
<keyword evidence="4" id="KW-0812">Transmembrane</keyword>
<dbReference type="Proteomes" id="UP001075354">
    <property type="component" value="Chromosome 16"/>
</dbReference>
<comment type="caution">
    <text evidence="10">The sequence shown here is derived from an EMBL/GenBank/DDBJ whole genome shotgun (WGS) entry which is preliminary data.</text>
</comment>
<evidence type="ECO:0000256" key="7">
    <source>
        <dbReference type="ARBA" id="ARBA00023136"/>
    </source>
</evidence>
<dbReference type="EC" id="2.8.2.-" evidence="9"/>
<evidence type="ECO:0000256" key="1">
    <source>
        <dbReference type="ARBA" id="ARBA00004323"/>
    </source>
</evidence>
<dbReference type="GO" id="GO:0000139">
    <property type="term" value="C:Golgi membrane"/>
    <property type="evidence" value="ECO:0007669"/>
    <property type="project" value="UniProtKB-SubCell"/>
</dbReference>